<keyword evidence="2" id="KW-0378">Hydrolase</keyword>
<sequence>MKTLKIFLFLSIISIQFLIAQKQATKIDVELSKPIGEMRPYWSFFGYDEPNYTTQKDGQKLLTELKELSPTTVYVRTHNLLTSKGNSKGYDLKWGFTDAYKEDKKGNPIYNWMIVDSIIDTFIERGMKPLMEIGFMPKDLSTKPEPYEHDWSNGGNLWTGWTYPPKDYNKWRELVFQWVKHSIERYGKEEVVSWLWQVWNEPDIAYWSGTFEEYCKMYDYAADGLKKACPECTIGGPHTTSPRNEKAYTYLTNFIEHCLRGKNYATGNIGTPLQYIGFHAKGSPEFVGDHIQMNMGVQLKDIQKAFEAVNSFPELKNIPIIIGECDPEGCAACSETREPKYGYRNGTMYSSYTAASFARIYELMDQHKVNLKGAVSWSFEFEDQEWFAGFRDLATHGVNKPVLNVFRMFGMMQGERVMVKSETALSAYNIISDGVREQNDIHAIASKEGDSAWIMVWNYHDDNVEGESANIELTVNNLEKNKVLIQHFRIDDEFSNSFETWKAMGKPQNVSEQQYSELEQAGQLQLLTSPKWQEAVNGKTQLKFDLPRQGVSLIQLTW</sequence>
<dbReference type="InterPro" id="IPR000514">
    <property type="entry name" value="Glyco_hydro_39"/>
</dbReference>
<comment type="similarity">
    <text evidence="1">Belongs to the glycosyl hydrolase 39 family.</text>
</comment>
<evidence type="ECO:0000256" key="3">
    <source>
        <dbReference type="ARBA" id="ARBA00023295"/>
    </source>
</evidence>
<organism evidence="7 8">
    <name type="scientific">Confluentibacter flavum</name>
    <dbReference type="NCBI Taxonomy" id="1909700"/>
    <lineage>
        <taxon>Bacteria</taxon>
        <taxon>Pseudomonadati</taxon>
        <taxon>Bacteroidota</taxon>
        <taxon>Flavobacteriia</taxon>
        <taxon>Flavobacteriales</taxon>
        <taxon>Flavobacteriaceae</taxon>
        <taxon>Confluentibacter</taxon>
    </lineage>
</organism>
<dbReference type="InterPro" id="IPR017853">
    <property type="entry name" value="GH"/>
</dbReference>
<feature type="chain" id="PRO_5014775030" evidence="5">
    <location>
        <begin position="21"/>
        <end position="558"/>
    </location>
</feature>
<dbReference type="EMBL" id="PJEO01000033">
    <property type="protein sequence ID" value="PKQ45154.1"/>
    <property type="molecule type" value="Genomic_DNA"/>
</dbReference>
<proteinExistence type="inferred from homology"/>
<gene>
    <name evidence="7" type="ORF">CSW08_09725</name>
</gene>
<dbReference type="PANTHER" id="PTHR12631:SF8">
    <property type="entry name" value="ALPHA-L-IDURONIDASE"/>
    <property type="match status" value="1"/>
</dbReference>
<reference evidence="7 8" key="1">
    <citation type="submission" date="2017-12" db="EMBL/GenBank/DDBJ databases">
        <title>Confluentibacter flavum sp. nov., isolated from the saline lake.</title>
        <authorList>
            <person name="Yu L."/>
        </authorList>
    </citation>
    <scope>NUCLEOTIDE SEQUENCE [LARGE SCALE GENOMIC DNA]</scope>
    <source>
        <strain evidence="7 8">3B</strain>
    </source>
</reference>
<feature type="domain" description="Glycosyl hydrolases family 39 N-terminal catalytic" evidence="6">
    <location>
        <begin position="26"/>
        <end position="522"/>
    </location>
</feature>
<evidence type="ECO:0000256" key="2">
    <source>
        <dbReference type="ARBA" id="ARBA00022801"/>
    </source>
</evidence>
<evidence type="ECO:0000313" key="8">
    <source>
        <dbReference type="Proteomes" id="UP000233435"/>
    </source>
</evidence>
<feature type="signal peptide" evidence="5">
    <location>
        <begin position="1"/>
        <end position="20"/>
    </location>
</feature>
<dbReference type="OrthoDB" id="9776971at2"/>
<protein>
    <submittedName>
        <fullName evidence="7">Beta-xylosidase</fullName>
    </submittedName>
</protein>
<evidence type="ECO:0000256" key="1">
    <source>
        <dbReference type="ARBA" id="ARBA00008875"/>
    </source>
</evidence>
<dbReference type="Pfam" id="PF01229">
    <property type="entry name" value="Glyco_hydro_39"/>
    <property type="match status" value="1"/>
</dbReference>
<accession>A0A2N3HJT7</accession>
<feature type="active site" description="Proton donor" evidence="4">
    <location>
        <position position="201"/>
    </location>
</feature>
<dbReference type="PANTHER" id="PTHR12631">
    <property type="entry name" value="ALPHA-L-IDURONIDASE"/>
    <property type="match status" value="1"/>
</dbReference>
<dbReference type="Gene3D" id="3.20.20.80">
    <property type="entry name" value="Glycosidases"/>
    <property type="match status" value="1"/>
</dbReference>
<dbReference type="PRINTS" id="PR00745">
    <property type="entry name" value="GLHYDRLASE39"/>
</dbReference>
<keyword evidence="5" id="KW-0732">Signal</keyword>
<evidence type="ECO:0000259" key="6">
    <source>
        <dbReference type="Pfam" id="PF01229"/>
    </source>
</evidence>
<dbReference type="InterPro" id="IPR049166">
    <property type="entry name" value="GH39_cat"/>
</dbReference>
<name>A0A2N3HJT7_9FLAO</name>
<dbReference type="GO" id="GO:0005975">
    <property type="term" value="P:carbohydrate metabolic process"/>
    <property type="evidence" value="ECO:0007669"/>
    <property type="project" value="InterPro"/>
</dbReference>
<dbReference type="RefSeq" id="WP_106659688.1">
    <property type="nucleotide sequence ID" value="NZ_PJEO01000033.1"/>
</dbReference>
<dbReference type="SUPFAM" id="SSF51011">
    <property type="entry name" value="Glycosyl hydrolase domain"/>
    <property type="match status" value="1"/>
</dbReference>
<dbReference type="InterPro" id="IPR051923">
    <property type="entry name" value="Glycosyl_Hydrolase_39"/>
</dbReference>
<evidence type="ECO:0000256" key="4">
    <source>
        <dbReference type="PIRSR" id="PIRSR600514-1"/>
    </source>
</evidence>
<evidence type="ECO:0000313" key="7">
    <source>
        <dbReference type="EMBL" id="PKQ45154.1"/>
    </source>
</evidence>
<evidence type="ECO:0000256" key="5">
    <source>
        <dbReference type="SAM" id="SignalP"/>
    </source>
</evidence>
<comment type="caution">
    <text evidence="7">The sequence shown here is derived from an EMBL/GenBank/DDBJ whole genome shotgun (WGS) entry which is preliminary data.</text>
</comment>
<keyword evidence="3" id="KW-0326">Glycosidase</keyword>
<dbReference type="SUPFAM" id="SSF51445">
    <property type="entry name" value="(Trans)glycosidases"/>
    <property type="match status" value="1"/>
</dbReference>
<dbReference type="Proteomes" id="UP000233435">
    <property type="component" value="Unassembled WGS sequence"/>
</dbReference>
<dbReference type="AlphaFoldDB" id="A0A2N3HJT7"/>
<keyword evidence="8" id="KW-1185">Reference proteome</keyword>
<dbReference type="GO" id="GO:0004553">
    <property type="term" value="F:hydrolase activity, hydrolyzing O-glycosyl compounds"/>
    <property type="evidence" value="ECO:0007669"/>
    <property type="project" value="InterPro"/>
</dbReference>
<dbReference type="Gene3D" id="2.60.40.1500">
    <property type="entry name" value="Glycosyl hydrolase domain, family 39"/>
    <property type="match status" value="1"/>
</dbReference>